<dbReference type="FunFam" id="2.70.70.10:FF:000006">
    <property type="entry name" value="M23 family peptidase"/>
    <property type="match status" value="1"/>
</dbReference>
<evidence type="ECO:0000313" key="2">
    <source>
        <dbReference type="EMBL" id="AWL12915.1"/>
    </source>
</evidence>
<name>A0A2S2E5I0_9ALTE</name>
<dbReference type="OrthoDB" id="9805070at2"/>
<dbReference type="CDD" id="cd12797">
    <property type="entry name" value="M23_peptidase"/>
    <property type="match status" value="1"/>
</dbReference>
<dbReference type="EMBL" id="CP029347">
    <property type="protein sequence ID" value="AWL12915.1"/>
    <property type="molecule type" value="Genomic_DNA"/>
</dbReference>
<dbReference type="EC" id="3.4.24.75" evidence="2"/>
<feature type="domain" description="M23ase beta-sheet core" evidence="1">
    <location>
        <begin position="201"/>
        <end position="295"/>
    </location>
</feature>
<dbReference type="InterPro" id="IPR016047">
    <property type="entry name" value="M23ase_b-sheet_dom"/>
</dbReference>
<dbReference type="PANTHER" id="PTHR21666:SF291">
    <property type="entry name" value="STAGE II SPORULATION PROTEIN Q"/>
    <property type="match status" value="1"/>
</dbReference>
<evidence type="ECO:0000259" key="1">
    <source>
        <dbReference type="Pfam" id="PF01551"/>
    </source>
</evidence>
<organism evidence="2 3">
    <name type="scientific">Saliniradius amylolyticus</name>
    <dbReference type="NCBI Taxonomy" id="2183582"/>
    <lineage>
        <taxon>Bacteria</taxon>
        <taxon>Pseudomonadati</taxon>
        <taxon>Pseudomonadota</taxon>
        <taxon>Gammaproteobacteria</taxon>
        <taxon>Alteromonadales</taxon>
        <taxon>Alteromonadaceae</taxon>
        <taxon>Saliniradius</taxon>
    </lineage>
</organism>
<dbReference type="KEGG" id="salh:HMF8227_02463"/>
<dbReference type="Gene3D" id="2.70.70.10">
    <property type="entry name" value="Glucose Permease (Domain IIA)"/>
    <property type="match status" value="1"/>
</dbReference>
<dbReference type="PANTHER" id="PTHR21666">
    <property type="entry name" value="PEPTIDASE-RELATED"/>
    <property type="match status" value="1"/>
</dbReference>
<dbReference type="InterPro" id="IPR050570">
    <property type="entry name" value="Cell_wall_metabolism_enzyme"/>
</dbReference>
<dbReference type="RefSeq" id="WP_109340445.1">
    <property type="nucleotide sequence ID" value="NZ_CP029347.1"/>
</dbReference>
<sequence length="306" mass="33730">MSLTLLIKSRKWRLRYTLSKGQMIAALAVTLGLTFIAGRAVQSPDEHLSRVAYTQTGLERQKQQVTDLKQKTEQQLNGMLLKLGEMQSQLHRLNALGERLVAQADISAKEFNFSELPAVGGPNTELAAMPSLDSSEDVLQRMDRLMQSLDIKTRQLKALESVLMKHHIDAQVYLAGRPIGSGWLSSYYGVRKDPFTGMPAMHKGLDFAGEEGIDVVATGAGVVTWAGERYGYGNLVEIEHGDGLVTRYGHNKDIKVKVGDVVTQGEAIAEMGNTGRSTGAHVHYEVLKNGEQIDPLPFVYREPQVQ</sequence>
<dbReference type="InterPro" id="IPR011055">
    <property type="entry name" value="Dup_hybrid_motif"/>
</dbReference>
<protein>
    <submittedName>
        <fullName evidence="2">Lysostaphin</fullName>
        <ecNumber evidence="2">3.4.24.75</ecNumber>
    </submittedName>
</protein>
<evidence type="ECO:0000313" key="3">
    <source>
        <dbReference type="Proteomes" id="UP000245728"/>
    </source>
</evidence>
<proteinExistence type="predicted"/>
<dbReference type="SUPFAM" id="SSF51261">
    <property type="entry name" value="Duplicated hybrid motif"/>
    <property type="match status" value="1"/>
</dbReference>
<dbReference type="GO" id="GO:0004222">
    <property type="term" value="F:metalloendopeptidase activity"/>
    <property type="evidence" value="ECO:0007669"/>
    <property type="project" value="TreeGrafter"/>
</dbReference>
<reference evidence="2 3" key="1">
    <citation type="submission" date="2018-05" db="EMBL/GenBank/DDBJ databases">
        <title>Salinimonas sp. HMF8227 Genome sequencing and assembly.</title>
        <authorList>
            <person name="Kang H."/>
            <person name="Kang J."/>
            <person name="Cha I."/>
            <person name="Kim H."/>
            <person name="Joh K."/>
        </authorList>
    </citation>
    <scope>NUCLEOTIDE SEQUENCE [LARGE SCALE GENOMIC DNA]</scope>
    <source>
        <strain evidence="2 3">HMF8227</strain>
    </source>
</reference>
<dbReference type="Proteomes" id="UP000245728">
    <property type="component" value="Chromosome"/>
</dbReference>
<dbReference type="Pfam" id="PF01551">
    <property type="entry name" value="Peptidase_M23"/>
    <property type="match status" value="1"/>
</dbReference>
<keyword evidence="3" id="KW-1185">Reference proteome</keyword>
<dbReference type="AlphaFoldDB" id="A0A2S2E5I0"/>
<gene>
    <name evidence="2" type="primary">lytM</name>
    <name evidence="2" type="ORF">HMF8227_02463</name>
</gene>
<keyword evidence="2" id="KW-0378">Hydrolase</keyword>
<accession>A0A2S2E5I0</accession>